<dbReference type="InterPro" id="IPR024079">
    <property type="entry name" value="MetalloPept_cat_dom_sf"/>
</dbReference>
<dbReference type="EMBL" id="JACIBT010000016">
    <property type="protein sequence ID" value="MBB3668378.1"/>
    <property type="molecule type" value="Genomic_DNA"/>
</dbReference>
<proteinExistence type="predicted"/>
<name>A0A7W5Y1P5_9MICC</name>
<evidence type="ECO:0000256" key="1">
    <source>
        <dbReference type="SAM" id="MobiDB-lite"/>
    </source>
</evidence>
<evidence type="ECO:0000313" key="2">
    <source>
        <dbReference type="EMBL" id="MBB3668378.1"/>
    </source>
</evidence>
<dbReference type="GO" id="GO:0008237">
    <property type="term" value="F:metallopeptidase activity"/>
    <property type="evidence" value="ECO:0007669"/>
    <property type="project" value="InterPro"/>
</dbReference>
<dbReference type="RefSeq" id="WP_183358780.1">
    <property type="nucleotide sequence ID" value="NZ_BAABKR010000007.1"/>
</dbReference>
<reference evidence="2 3" key="1">
    <citation type="submission" date="2020-08" db="EMBL/GenBank/DDBJ databases">
        <title>Sequencing the genomes of 1000 actinobacteria strains.</title>
        <authorList>
            <person name="Klenk H.-P."/>
        </authorList>
    </citation>
    <scope>NUCLEOTIDE SEQUENCE [LARGE SCALE GENOMIC DNA]</scope>
    <source>
        <strain evidence="2 3">DSM 28238</strain>
    </source>
</reference>
<organism evidence="2 3">
    <name type="scientific">Garicola koreensis</name>
    <dbReference type="NCBI Taxonomy" id="1262554"/>
    <lineage>
        <taxon>Bacteria</taxon>
        <taxon>Bacillati</taxon>
        <taxon>Actinomycetota</taxon>
        <taxon>Actinomycetes</taxon>
        <taxon>Micrococcales</taxon>
        <taxon>Micrococcaceae</taxon>
        <taxon>Garicola</taxon>
    </lineage>
</organism>
<dbReference type="Gene3D" id="3.40.390.10">
    <property type="entry name" value="Collagenase (Catalytic Domain)"/>
    <property type="match status" value="1"/>
</dbReference>
<feature type="compositionally biased region" description="Basic and acidic residues" evidence="1">
    <location>
        <begin position="26"/>
        <end position="37"/>
    </location>
</feature>
<accession>A0A7W5Y1P5</accession>
<protein>
    <submittedName>
        <fullName evidence="2">Uncharacterized protein</fullName>
    </submittedName>
</protein>
<keyword evidence="3" id="KW-1185">Reference proteome</keyword>
<feature type="compositionally biased region" description="Polar residues" evidence="1">
    <location>
        <begin position="40"/>
        <end position="49"/>
    </location>
</feature>
<dbReference type="Proteomes" id="UP000547528">
    <property type="component" value="Unassembled WGS sequence"/>
</dbReference>
<dbReference type="AlphaFoldDB" id="A0A7W5Y1P5"/>
<sequence length="166" mass="18620">MQLEGRNFLAQKKYIREQNATIASAFDDKKNPDKARQDMMASTSLSTANGGHFSKVEIDNDVDPDEYADFENAIHDAESKLPPIPADRRPDLRIRKLGKHNANGVYNPARNTVAVDVRTSEAYIHEMGHYYDLTAKGNASLSEDFKDISRSYSSAVEESDPKRRGI</sequence>
<gene>
    <name evidence="2" type="ORF">FHX47_002013</name>
</gene>
<feature type="region of interest" description="Disordered" evidence="1">
    <location>
        <begin position="25"/>
        <end position="58"/>
    </location>
</feature>
<comment type="caution">
    <text evidence="2">The sequence shown here is derived from an EMBL/GenBank/DDBJ whole genome shotgun (WGS) entry which is preliminary data.</text>
</comment>
<evidence type="ECO:0000313" key="3">
    <source>
        <dbReference type="Proteomes" id="UP000547528"/>
    </source>
</evidence>